<proteinExistence type="predicted"/>
<keyword evidence="1" id="KW-1133">Transmembrane helix</keyword>
<dbReference type="RefSeq" id="WP_209405027.1">
    <property type="nucleotide sequence ID" value="NZ_JAGIYQ010000005.1"/>
</dbReference>
<feature type="transmembrane region" description="Helical" evidence="1">
    <location>
        <begin position="57"/>
        <end position="76"/>
    </location>
</feature>
<organism evidence="2 3">
    <name type="scientific">Gottfriedia endophytica</name>
    <dbReference type="NCBI Taxonomy" id="2820819"/>
    <lineage>
        <taxon>Bacteria</taxon>
        <taxon>Bacillati</taxon>
        <taxon>Bacillota</taxon>
        <taxon>Bacilli</taxon>
        <taxon>Bacillales</taxon>
        <taxon>Bacillaceae</taxon>
        <taxon>Gottfriedia</taxon>
    </lineage>
</organism>
<feature type="transmembrane region" description="Helical" evidence="1">
    <location>
        <begin position="88"/>
        <end position="110"/>
    </location>
</feature>
<accession>A0A940NRC6</accession>
<keyword evidence="1" id="KW-0472">Membrane</keyword>
<dbReference type="AlphaFoldDB" id="A0A940NRC6"/>
<evidence type="ECO:0000313" key="3">
    <source>
        <dbReference type="Proteomes" id="UP000682134"/>
    </source>
</evidence>
<name>A0A940NRC6_9BACI</name>
<dbReference type="EMBL" id="JAGIYQ010000005">
    <property type="protein sequence ID" value="MBP0725456.1"/>
    <property type="molecule type" value="Genomic_DNA"/>
</dbReference>
<evidence type="ECO:0000256" key="1">
    <source>
        <dbReference type="SAM" id="Phobius"/>
    </source>
</evidence>
<protein>
    <submittedName>
        <fullName evidence="2">Uncharacterized protein</fullName>
    </submittedName>
</protein>
<feature type="transmembrane region" description="Helical" evidence="1">
    <location>
        <begin position="23"/>
        <end position="45"/>
    </location>
</feature>
<reference evidence="2" key="1">
    <citation type="submission" date="2021-04" db="EMBL/GenBank/DDBJ databases">
        <title>Genome seq and assembly of Bacillus sp.</title>
        <authorList>
            <person name="Chhetri G."/>
        </authorList>
    </citation>
    <scope>NUCLEOTIDE SEQUENCE</scope>
    <source>
        <strain evidence="2">RG28</strain>
    </source>
</reference>
<comment type="caution">
    <text evidence="2">The sequence shown here is derived from an EMBL/GenBank/DDBJ whole genome shotgun (WGS) entry which is preliminary data.</text>
</comment>
<keyword evidence="3" id="KW-1185">Reference proteome</keyword>
<dbReference type="Proteomes" id="UP000682134">
    <property type="component" value="Unassembled WGS sequence"/>
</dbReference>
<keyword evidence="1" id="KW-0812">Transmembrane</keyword>
<gene>
    <name evidence="2" type="ORF">J5Y03_09670</name>
</gene>
<sequence length="117" mass="13424">MNAIYFSIALLLIFLLNKTGLHFLYFLIVFAVMFLSIWLWCLINVSWKGRIGDRIKMASLGSSFYLFVGLFFLYKFMNLKSSHPSNGFGLLLGVIVSFIACITCFLFTALEKKEKKV</sequence>
<evidence type="ECO:0000313" key="2">
    <source>
        <dbReference type="EMBL" id="MBP0725456.1"/>
    </source>
</evidence>